<gene>
    <name evidence="8" type="ORF">FNK824_LOCUS42891</name>
</gene>
<proteinExistence type="predicted"/>
<comment type="subcellular location">
    <subcellularLocation>
        <location evidence="1">Membrane</location>
        <topology evidence="1">Multi-pass membrane protein</topology>
    </subcellularLocation>
</comment>
<dbReference type="Gene3D" id="3.40.50.2300">
    <property type="match status" value="2"/>
</dbReference>
<dbReference type="InterPro" id="IPR001828">
    <property type="entry name" value="ANF_lig-bd_rcpt"/>
</dbReference>
<dbReference type="GO" id="GO:0004930">
    <property type="term" value="F:G protein-coupled receptor activity"/>
    <property type="evidence" value="ECO:0007669"/>
    <property type="project" value="InterPro"/>
</dbReference>
<evidence type="ECO:0000256" key="3">
    <source>
        <dbReference type="ARBA" id="ARBA00022989"/>
    </source>
</evidence>
<evidence type="ECO:0000256" key="4">
    <source>
        <dbReference type="ARBA" id="ARBA00023136"/>
    </source>
</evidence>
<evidence type="ECO:0000313" key="8">
    <source>
        <dbReference type="EMBL" id="CAF4367898.1"/>
    </source>
</evidence>
<feature type="domain" description="Receptor ligand binding region" evidence="7">
    <location>
        <begin position="79"/>
        <end position="160"/>
    </location>
</feature>
<evidence type="ECO:0000256" key="6">
    <source>
        <dbReference type="ARBA" id="ARBA00023180"/>
    </source>
</evidence>
<name>A0A820M775_9BILA</name>
<reference evidence="8" key="1">
    <citation type="submission" date="2021-02" db="EMBL/GenBank/DDBJ databases">
        <authorList>
            <person name="Nowell W R."/>
        </authorList>
    </citation>
    <scope>NUCLEOTIDE SEQUENCE</scope>
</reference>
<dbReference type="Proteomes" id="UP000663874">
    <property type="component" value="Unassembled WGS sequence"/>
</dbReference>
<feature type="non-terminal residue" evidence="8">
    <location>
        <position position="1"/>
    </location>
</feature>
<dbReference type="EMBL" id="CAJOBE010054582">
    <property type="protein sequence ID" value="CAF4367898.1"/>
    <property type="molecule type" value="Genomic_DNA"/>
</dbReference>
<keyword evidence="5" id="KW-0675">Receptor</keyword>
<sequence length="160" mass="17677">IWPSSNSSKIGLLGLFHDIPDAANISHPSFHYQAMFKAAVLLSHRYNITIDGEFLRWQVAETTGGIIDVLSDACRAVLNLNTVGIIGPELSRESQLVAPFGEKLGIPVISYASSDPDLSNKKIYPTFYRTVPSDDIAASSLVKLFIRFNWTSCSIIYQKD</sequence>
<dbReference type="PRINTS" id="PR01176">
    <property type="entry name" value="GABABRECEPTR"/>
</dbReference>
<evidence type="ECO:0000259" key="7">
    <source>
        <dbReference type="Pfam" id="PF01094"/>
    </source>
</evidence>
<evidence type="ECO:0000313" key="9">
    <source>
        <dbReference type="Proteomes" id="UP000663874"/>
    </source>
</evidence>
<evidence type="ECO:0000256" key="1">
    <source>
        <dbReference type="ARBA" id="ARBA00004141"/>
    </source>
</evidence>
<dbReference type="GO" id="GO:0016020">
    <property type="term" value="C:membrane"/>
    <property type="evidence" value="ECO:0007669"/>
    <property type="project" value="UniProtKB-SubCell"/>
</dbReference>
<keyword evidence="3" id="KW-1133">Transmembrane helix</keyword>
<evidence type="ECO:0000256" key="2">
    <source>
        <dbReference type="ARBA" id="ARBA00022692"/>
    </source>
</evidence>
<evidence type="ECO:0000256" key="5">
    <source>
        <dbReference type="ARBA" id="ARBA00023170"/>
    </source>
</evidence>
<dbReference type="PRINTS" id="PR00248">
    <property type="entry name" value="GPCRMGR"/>
</dbReference>
<dbReference type="InterPro" id="IPR050726">
    <property type="entry name" value="mGluR"/>
</dbReference>
<comment type="caution">
    <text evidence="8">The sequence shown here is derived from an EMBL/GenBank/DDBJ whole genome shotgun (WGS) entry which is preliminary data.</text>
</comment>
<protein>
    <recommendedName>
        <fullName evidence="7">Receptor ligand binding region domain-containing protein</fullName>
    </recommendedName>
</protein>
<dbReference type="InterPro" id="IPR028082">
    <property type="entry name" value="Peripla_BP_I"/>
</dbReference>
<dbReference type="PANTHER" id="PTHR24060">
    <property type="entry name" value="METABOTROPIC GLUTAMATE RECEPTOR"/>
    <property type="match status" value="1"/>
</dbReference>
<keyword evidence="4" id="KW-0472">Membrane</keyword>
<dbReference type="Pfam" id="PF01094">
    <property type="entry name" value="ANF_receptor"/>
    <property type="match status" value="1"/>
</dbReference>
<dbReference type="InterPro" id="IPR000337">
    <property type="entry name" value="GPCR_3"/>
</dbReference>
<organism evidence="8 9">
    <name type="scientific">Rotaria sordida</name>
    <dbReference type="NCBI Taxonomy" id="392033"/>
    <lineage>
        <taxon>Eukaryota</taxon>
        <taxon>Metazoa</taxon>
        <taxon>Spiralia</taxon>
        <taxon>Gnathifera</taxon>
        <taxon>Rotifera</taxon>
        <taxon>Eurotatoria</taxon>
        <taxon>Bdelloidea</taxon>
        <taxon>Philodinida</taxon>
        <taxon>Philodinidae</taxon>
        <taxon>Rotaria</taxon>
    </lineage>
</organism>
<dbReference type="SUPFAM" id="SSF53822">
    <property type="entry name" value="Periplasmic binding protein-like I"/>
    <property type="match status" value="1"/>
</dbReference>
<feature type="non-terminal residue" evidence="8">
    <location>
        <position position="160"/>
    </location>
</feature>
<keyword evidence="2" id="KW-0812">Transmembrane</keyword>
<dbReference type="AlphaFoldDB" id="A0A820M775"/>
<accession>A0A820M775</accession>
<keyword evidence="6" id="KW-0325">Glycoprotein</keyword>